<gene>
    <name evidence="2" type="ORF">DPM12_13200</name>
</gene>
<reference evidence="2 3" key="1">
    <citation type="submission" date="2018-06" db="EMBL/GenBank/DDBJ databases">
        <title>Phytoactinopolyspora halophila sp. nov., a novel halophilic actinomycete isolated from a saline soil in China.</title>
        <authorList>
            <person name="Tang S.-K."/>
        </authorList>
    </citation>
    <scope>NUCLEOTIDE SEQUENCE [LARGE SCALE GENOMIC DNA]</scope>
    <source>
        <strain evidence="2 3">YIM 96934</strain>
    </source>
</reference>
<feature type="region of interest" description="Disordered" evidence="1">
    <location>
        <begin position="7"/>
        <end position="29"/>
    </location>
</feature>
<dbReference type="EMBL" id="QMIG01000013">
    <property type="protein sequence ID" value="RAW13278.1"/>
    <property type="molecule type" value="Genomic_DNA"/>
</dbReference>
<proteinExistence type="predicted"/>
<protein>
    <submittedName>
        <fullName evidence="2">Uncharacterized protein</fullName>
    </submittedName>
</protein>
<organism evidence="2 3">
    <name type="scientific">Phytoactinopolyspora halophila</name>
    <dbReference type="NCBI Taxonomy" id="1981511"/>
    <lineage>
        <taxon>Bacteria</taxon>
        <taxon>Bacillati</taxon>
        <taxon>Actinomycetota</taxon>
        <taxon>Actinomycetes</taxon>
        <taxon>Jiangellales</taxon>
        <taxon>Jiangellaceae</taxon>
        <taxon>Phytoactinopolyspora</taxon>
    </lineage>
</organism>
<dbReference type="Proteomes" id="UP000250462">
    <property type="component" value="Unassembled WGS sequence"/>
</dbReference>
<evidence type="ECO:0000313" key="2">
    <source>
        <dbReference type="EMBL" id="RAW13278.1"/>
    </source>
</evidence>
<sequence length="66" mass="7188">MPMALVISTAAGKESIDHPPRAHVEHDGTEDTTLAGWGSVWAGQWPLSQLLGVDFRWSPPEPDKPI</sequence>
<evidence type="ECO:0000313" key="3">
    <source>
        <dbReference type="Proteomes" id="UP000250462"/>
    </source>
</evidence>
<dbReference type="AlphaFoldDB" id="A0A329QRD9"/>
<keyword evidence="3" id="KW-1185">Reference proteome</keyword>
<name>A0A329QRD9_9ACTN</name>
<feature type="compositionally biased region" description="Basic and acidic residues" evidence="1">
    <location>
        <begin position="14"/>
        <end position="29"/>
    </location>
</feature>
<accession>A0A329QRD9</accession>
<evidence type="ECO:0000256" key="1">
    <source>
        <dbReference type="SAM" id="MobiDB-lite"/>
    </source>
</evidence>
<comment type="caution">
    <text evidence="2">The sequence shown here is derived from an EMBL/GenBank/DDBJ whole genome shotgun (WGS) entry which is preliminary data.</text>
</comment>